<dbReference type="RefSeq" id="WP_105931458.1">
    <property type="nucleotide sequence ID" value="NZ_PVNO01000025.1"/>
</dbReference>
<sequence length="272" mass="29864">MAVKNENKNESKGERADKTQAVIIQYSADSEGFILAEEVALSISYNGINYAVMLVSPYDIEDFIIGFSLSNDIIEHTRQLYNIEVSYHQEHINAEVEIANKSFWKLKEKKRQLTGASGCGLCGIEALENALPSLVPVDSAALPSANWFKGLRIAIEKSQRLAQKSGAVHAALYFDKDRNVIACREDIGRHNAFDKLIGAIASKGYYNTENIAVLTSRCSLELVQKAIRAKLALLVTLSAPTALSVKWANRHGVTLIHVPKHDAPRAFVPGAS</sequence>
<evidence type="ECO:0000256" key="1">
    <source>
        <dbReference type="ARBA" id="ARBA00022490"/>
    </source>
</evidence>
<keyword evidence="1" id="KW-0963">Cytoplasm</keyword>
<dbReference type="EMBL" id="PVNO01000025">
    <property type="protein sequence ID" value="PRO69249.1"/>
    <property type="molecule type" value="Genomic_DNA"/>
</dbReference>
<dbReference type="NCBIfam" id="TIGR00129">
    <property type="entry name" value="fdhD_narQ"/>
    <property type="match status" value="1"/>
</dbReference>
<dbReference type="PANTHER" id="PTHR30592">
    <property type="entry name" value="FORMATE DEHYDROGENASE"/>
    <property type="match status" value="1"/>
</dbReference>
<name>A0ABX5CNU3_9ALTE</name>
<dbReference type="Gene3D" id="3.40.140.10">
    <property type="entry name" value="Cytidine Deaminase, domain 2"/>
    <property type="match status" value="1"/>
</dbReference>
<keyword evidence="4" id="KW-1185">Reference proteome</keyword>
<dbReference type="PANTHER" id="PTHR30592:SF1">
    <property type="entry name" value="SULFUR CARRIER PROTEIN FDHD"/>
    <property type="match status" value="1"/>
</dbReference>
<evidence type="ECO:0000256" key="2">
    <source>
        <dbReference type="ARBA" id="ARBA00023150"/>
    </source>
</evidence>
<dbReference type="InterPro" id="IPR003786">
    <property type="entry name" value="FdhD"/>
</dbReference>
<proteinExistence type="predicted"/>
<gene>
    <name evidence="3" type="ORF">C6Y39_09545</name>
</gene>
<dbReference type="PIRSF" id="PIRSF015626">
    <property type="entry name" value="FdhD"/>
    <property type="match status" value="1"/>
</dbReference>
<reference evidence="4" key="1">
    <citation type="journal article" date="2020" name="Int. J. Syst. Evol. Microbiol.">
        <title>Alteromonas alba sp. nov., a marine bacterium isolated from the seawater of the West Pacific Ocean.</title>
        <authorList>
            <person name="Sun C."/>
            <person name="Wu Y.-H."/>
            <person name="Xamxidin M."/>
            <person name="Cheng H."/>
            <person name="Xu X.-W."/>
        </authorList>
    </citation>
    <scope>NUCLEOTIDE SEQUENCE [LARGE SCALE GENOMIC DNA]</scope>
    <source>
        <strain evidence="4">9a2</strain>
    </source>
</reference>
<dbReference type="Gene3D" id="3.10.20.10">
    <property type="match status" value="1"/>
</dbReference>
<dbReference type="Proteomes" id="UP000239539">
    <property type="component" value="Unassembled WGS sequence"/>
</dbReference>
<evidence type="ECO:0000313" key="4">
    <source>
        <dbReference type="Proteomes" id="UP000239539"/>
    </source>
</evidence>
<dbReference type="InterPro" id="IPR016193">
    <property type="entry name" value="Cytidine_deaminase-like"/>
</dbReference>
<comment type="caution">
    <text evidence="3">The sequence shown here is derived from an EMBL/GenBank/DDBJ whole genome shotgun (WGS) entry which is preliminary data.</text>
</comment>
<accession>A0ABX5CNU3</accession>
<dbReference type="SUPFAM" id="SSF53927">
    <property type="entry name" value="Cytidine deaminase-like"/>
    <property type="match status" value="1"/>
</dbReference>
<dbReference type="Pfam" id="PF02634">
    <property type="entry name" value="FdhD-NarQ"/>
    <property type="match status" value="1"/>
</dbReference>
<organism evidence="3 4">
    <name type="scientific">Alteromonas gracilis</name>
    <dbReference type="NCBI Taxonomy" id="1479524"/>
    <lineage>
        <taxon>Bacteria</taxon>
        <taxon>Pseudomonadati</taxon>
        <taxon>Pseudomonadota</taxon>
        <taxon>Gammaproteobacteria</taxon>
        <taxon>Alteromonadales</taxon>
        <taxon>Alteromonadaceae</taxon>
        <taxon>Alteromonas/Salinimonas group</taxon>
        <taxon>Alteromonas</taxon>
    </lineage>
</organism>
<evidence type="ECO:0000313" key="3">
    <source>
        <dbReference type="EMBL" id="PRO69249.1"/>
    </source>
</evidence>
<protein>
    <submittedName>
        <fullName evidence="3">Formate dehydrogenase accessory sulfurtransferase FdhD</fullName>
    </submittedName>
</protein>
<keyword evidence="2" id="KW-0501">Molybdenum cofactor biosynthesis</keyword>